<dbReference type="InterPro" id="IPR029021">
    <property type="entry name" value="Prot-tyrosine_phosphatase-like"/>
</dbReference>
<dbReference type="InterPro" id="IPR020422">
    <property type="entry name" value="TYR_PHOSPHATASE_DUAL_dom"/>
</dbReference>
<feature type="region of interest" description="Disordered" evidence="3">
    <location>
        <begin position="1"/>
        <end position="28"/>
    </location>
</feature>
<dbReference type="HOGENOM" id="CLU_047330_0_1_1"/>
<organism evidence="6 7">
    <name type="scientific">Globisporangium ultimum (strain ATCC 200006 / CBS 805.95 / DAOM BR144)</name>
    <name type="common">Pythium ultimum</name>
    <dbReference type="NCBI Taxonomy" id="431595"/>
    <lineage>
        <taxon>Eukaryota</taxon>
        <taxon>Sar</taxon>
        <taxon>Stramenopiles</taxon>
        <taxon>Oomycota</taxon>
        <taxon>Peronosporomycetes</taxon>
        <taxon>Pythiales</taxon>
        <taxon>Pythiaceae</taxon>
        <taxon>Globisporangium</taxon>
    </lineage>
</organism>
<keyword evidence="1" id="KW-0378">Hydrolase</keyword>
<evidence type="ECO:0000256" key="3">
    <source>
        <dbReference type="SAM" id="MobiDB-lite"/>
    </source>
</evidence>
<accession>K3WET6</accession>
<dbReference type="InterPro" id="IPR016130">
    <property type="entry name" value="Tyr_Pase_AS"/>
</dbReference>
<dbReference type="Proteomes" id="UP000019132">
    <property type="component" value="Unassembled WGS sequence"/>
</dbReference>
<dbReference type="Gene3D" id="3.90.190.10">
    <property type="entry name" value="Protein tyrosine phosphatase superfamily"/>
    <property type="match status" value="1"/>
</dbReference>
<dbReference type="InParanoid" id="K3WET6"/>
<protein>
    <recommendedName>
        <fullName evidence="8">Tyrosine specific protein phosphatases domain-containing protein</fullName>
    </recommendedName>
</protein>
<evidence type="ECO:0000256" key="1">
    <source>
        <dbReference type="ARBA" id="ARBA00022801"/>
    </source>
</evidence>
<evidence type="ECO:0000259" key="5">
    <source>
        <dbReference type="PROSITE" id="PS50056"/>
    </source>
</evidence>
<dbReference type="PROSITE" id="PS00383">
    <property type="entry name" value="TYR_PHOSPHATASE_1"/>
    <property type="match status" value="1"/>
</dbReference>
<dbReference type="VEuPathDB" id="FungiDB:PYU1_G003467"/>
<dbReference type="PANTHER" id="PTHR46274:SF6">
    <property type="entry name" value="TYR_PHOSPHATASE_2 DOMAIN-CONTAINING PROTEIN"/>
    <property type="match status" value="1"/>
</dbReference>
<feature type="compositionally biased region" description="Basic and acidic residues" evidence="3">
    <location>
        <begin position="1"/>
        <end position="22"/>
    </location>
</feature>
<dbReference type="OMA" id="CCSPEEW"/>
<dbReference type="EnsemblProtists" id="PYU1_T003477">
    <property type="protein sequence ID" value="PYU1_T003477"/>
    <property type="gene ID" value="PYU1_G003467"/>
</dbReference>
<reference evidence="7" key="1">
    <citation type="journal article" date="2010" name="Genome Biol.">
        <title>Genome sequence of the necrotrophic plant pathogen Pythium ultimum reveals original pathogenicity mechanisms and effector repertoire.</title>
        <authorList>
            <person name="Levesque C.A."/>
            <person name="Brouwer H."/>
            <person name="Cano L."/>
            <person name="Hamilton J.P."/>
            <person name="Holt C."/>
            <person name="Huitema E."/>
            <person name="Raffaele S."/>
            <person name="Robideau G.P."/>
            <person name="Thines M."/>
            <person name="Win J."/>
            <person name="Zerillo M.M."/>
            <person name="Beakes G.W."/>
            <person name="Boore J.L."/>
            <person name="Busam D."/>
            <person name="Dumas B."/>
            <person name="Ferriera S."/>
            <person name="Fuerstenberg S.I."/>
            <person name="Gachon C.M."/>
            <person name="Gaulin E."/>
            <person name="Govers F."/>
            <person name="Grenville-Briggs L."/>
            <person name="Horner N."/>
            <person name="Hostetler J."/>
            <person name="Jiang R.H."/>
            <person name="Johnson J."/>
            <person name="Krajaejun T."/>
            <person name="Lin H."/>
            <person name="Meijer H.J."/>
            <person name="Moore B."/>
            <person name="Morris P."/>
            <person name="Phuntmart V."/>
            <person name="Puiu D."/>
            <person name="Shetty J."/>
            <person name="Stajich J.E."/>
            <person name="Tripathy S."/>
            <person name="Wawra S."/>
            <person name="van West P."/>
            <person name="Whitty B.R."/>
            <person name="Coutinho P.M."/>
            <person name="Henrissat B."/>
            <person name="Martin F."/>
            <person name="Thomas P.D."/>
            <person name="Tyler B.M."/>
            <person name="De Vries R.P."/>
            <person name="Kamoun S."/>
            <person name="Yandell M."/>
            <person name="Tisserat N."/>
            <person name="Buell C.R."/>
        </authorList>
    </citation>
    <scope>NUCLEOTIDE SEQUENCE</scope>
    <source>
        <strain evidence="7">DAOM:BR144</strain>
    </source>
</reference>
<keyword evidence="7" id="KW-1185">Reference proteome</keyword>
<dbReference type="PANTHER" id="PTHR46274">
    <property type="entry name" value="PHOSPHATIDYLINOSITOL PHOSPHATASE"/>
    <property type="match status" value="1"/>
</dbReference>
<feature type="domain" description="Tyrosine-protein phosphatase" evidence="4">
    <location>
        <begin position="56"/>
        <end position="213"/>
    </location>
</feature>
<dbReference type="eggNOG" id="KOG1719">
    <property type="taxonomic scope" value="Eukaryota"/>
</dbReference>
<feature type="domain" description="Tyrosine specific protein phosphatases" evidence="5">
    <location>
        <begin position="133"/>
        <end position="202"/>
    </location>
</feature>
<dbReference type="InterPro" id="IPR000340">
    <property type="entry name" value="Dual-sp_phosphatase_cat-dom"/>
</dbReference>
<name>K3WET6_GLOUD</name>
<proteinExistence type="predicted"/>
<evidence type="ECO:0000259" key="4">
    <source>
        <dbReference type="PROSITE" id="PS50054"/>
    </source>
</evidence>
<dbReference type="SUPFAM" id="SSF52799">
    <property type="entry name" value="(Phosphotyrosine protein) phosphatases II"/>
    <property type="match status" value="1"/>
</dbReference>
<dbReference type="InterPro" id="IPR000387">
    <property type="entry name" value="Tyr_Pase_dom"/>
</dbReference>
<dbReference type="PROSITE" id="PS50054">
    <property type="entry name" value="TYR_PHOSPHATASE_DUAL"/>
    <property type="match status" value="1"/>
</dbReference>
<evidence type="ECO:0000313" key="6">
    <source>
        <dbReference type="EnsemblProtists" id="PYU1_T003477"/>
    </source>
</evidence>
<evidence type="ECO:0000313" key="7">
    <source>
        <dbReference type="Proteomes" id="UP000019132"/>
    </source>
</evidence>
<reference evidence="6" key="3">
    <citation type="submission" date="2015-02" db="UniProtKB">
        <authorList>
            <consortium name="EnsemblProtists"/>
        </authorList>
    </citation>
    <scope>IDENTIFICATION</scope>
    <source>
        <strain evidence="6">DAOM BR144</strain>
    </source>
</reference>
<sequence>MANVHAESEPPRQADEQRHAGDRNAGTATTAKNTDILFHVSLLYNLALQHDERRPWWSRVEPLLLLGALPLREKQHLHQLTQKEGVCAVVTMNQPSELLPNLFATPVSPEEWRDANVAQCFGATDDFSPPTIDTIRRCVAFIHTHVDMNGVTTYVHCKAGRGRSTVVVIAFLMQHRHMSLEDAIAFVKTKRPHVSLHPKQMRILRSFAEDLSTEQG</sequence>
<dbReference type="PROSITE" id="PS50056">
    <property type="entry name" value="TYR_PHOSPHATASE_2"/>
    <property type="match status" value="1"/>
</dbReference>
<evidence type="ECO:0000256" key="2">
    <source>
        <dbReference type="ARBA" id="ARBA00022912"/>
    </source>
</evidence>
<evidence type="ECO:0008006" key="8">
    <source>
        <dbReference type="Google" id="ProtNLM"/>
    </source>
</evidence>
<dbReference type="FunFam" id="3.90.190.10:FF:000157">
    <property type="entry name" value="Protein-tyrosine phosphatase"/>
    <property type="match status" value="1"/>
</dbReference>
<keyword evidence="2" id="KW-0904">Protein phosphatase</keyword>
<reference evidence="7" key="2">
    <citation type="submission" date="2010-04" db="EMBL/GenBank/DDBJ databases">
        <authorList>
            <person name="Buell R."/>
            <person name="Hamilton J."/>
            <person name="Hostetler J."/>
        </authorList>
    </citation>
    <scope>NUCLEOTIDE SEQUENCE [LARGE SCALE GENOMIC DNA]</scope>
    <source>
        <strain evidence="7">DAOM:BR144</strain>
    </source>
</reference>
<dbReference type="AlphaFoldDB" id="K3WET6"/>
<dbReference type="Pfam" id="PF00782">
    <property type="entry name" value="DSPc"/>
    <property type="match status" value="1"/>
</dbReference>
<dbReference type="EMBL" id="GL376603">
    <property type="status" value="NOT_ANNOTATED_CDS"/>
    <property type="molecule type" value="Genomic_DNA"/>
</dbReference>
<dbReference type="GO" id="GO:0004721">
    <property type="term" value="F:phosphoprotein phosphatase activity"/>
    <property type="evidence" value="ECO:0007669"/>
    <property type="project" value="UniProtKB-KW"/>
</dbReference>
<dbReference type="SMART" id="SM00195">
    <property type="entry name" value="DSPc"/>
    <property type="match status" value="1"/>
</dbReference>